<name>A0A537JDG5_9BACT</name>
<keyword evidence="1" id="KW-0472">Membrane</keyword>
<evidence type="ECO:0000256" key="1">
    <source>
        <dbReference type="SAM" id="Phobius"/>
    </source>
</evidence>
<dbReference type="AlphaFoldDB" id="A0A537JDG5"/>
<sequence>MPKPRSQRLFDWRAAAIYIAVVVVAGAGLFAWDHAYQARVSGPLLRPEDIAKSLVEGFVGNGTVQESTLDRSGTLTIKVKDVVSGKSKTPAQNRELVSREGSQAVERVLGLVTFKQIVVQVVRDGKVLATVRGKPGAKPETEFAPEFK</sequence>
<evidence type="ECO:0000313" key="3">
    <source>
        <dbReference type="Proteomes" id="UP000318093"/>
    </source>
</evidence>
<feature type="transmembrane region" description="Helical" evidence="1">
    <location>
        <begin position="12"/>
        <end position="32"/>
    </location>
</feature>
<keyword evidence="1" id="KW-1133">Transmembrane helix</keyword>
<dbReference type="Proteomes" id="UP000318093">
    <property type="component" value="Unassembled WGS sequence"/>
</dbReference>
<comment type="caution">
    <text evidence="2">The sequence shown here is derived from an EMBL/GenBank/DDBJ whole genome shotgun (WGS) entry which is preliminary data.</text>
</comment>
<organism evidence="2 3">
    <name type="scientific">Candidatus Segetimicrobium genomatis</name>
    <dbReference type="NCBI Taxonomy" id="2569760"/>
    <lineage>
        <taxon>Bacteria</taxon>
        <taxon>Bacillati</taxon>
        <taxon>Candidatus Sysuimicrobiota</taxon>
        <taxon>Candidatus Sysuimicrobiia</taxon>
        <taxon>Candidatus Sysuimicrobiales</taxon>
        <taxon>Candidatus Segetimicrobiaceae</taxon>
        <taxon>Candidatus Segetimicrobium</taxon>
    </lineage>
</organism>
<proteinExistence type="predicted"/>
<gene>
    <name evidence="2" type="ORF">E6H03_06855</name>
</gene>
<protein>
    <submittedName>
        <fullName evidence="2">Uncharacterized protein</fullName>
    </submittedName>
</protein>
<reference evidence="2 3" key="1">
    <citation type="journal article" date="2019" name="Nat. Microbiol.">
        <title>Mediterranean grassland soil C-N compound turnover is dependent on rainfall and depth, and is mediated by genomically divergent microorganisms.</title>
        <authorList>
            <person name="Diamond S."/>
            <person name="Andeer P.F."/>
            <person name="Li Z."/>
            <person name="Crits-Christoph A."/>
            <person name="Burstein D."/>
            <person name="Anantharaman K."/>
            <person name="Lane K.R."/>
            <person name="Thomas B.C."/>
            <person name="Pan C."/>
            <person name="Northen T.R."/>
            <person name="Banfield J.F."/>
        </authorList>
    </citation>
    <scope>NUCLEOTIDE SEQUENCE [LARGE SCALE GENOMIC DNA]</scope>
    <source>
        <strain evidence="2">NP_6</strain>
    </source>
</reference>
<evidence type="ECO:0000313" key="2">
    <source>
        <dbReference type="EMBL" id="TMI81530.1"/>
    </source>
</evidence>
<dbReference type="EMBL" id="VBAN01000204">
    <property type="protein sequence ID" value="TMI81530.1"/>
    <property type="molecule type" value="Genomic_DNA"/>
</dbReference>
<keyword evidence="1" id="KW-0812">Transmembrane</keyword>
<accession>A0A537JDG5</accession>